<organism evidence="2 3">
    <name type="scientific">Natrinema altunense</name>
    <dbReference type="NCBI Taxonomy" id="222984"/>
    <lineage>
        <taxon>Archaea</taxon>
        <taxon>Methanobacteriati</taxon>
        <taxon>Methanobacteriota</taxon>
        <taxon>Stenosarchaea group</taxon>
        <taxon>Halobacteria</taxon>
        <taxon>Halobacteriales</taxon>
        <taxon>Natrialbaceae</taxon>
        <taxon>Natrinema</taxon>
    </lineage>
</organism>
<name>A0A482Y134_9EURY</name>
<feature type="region of interest" description="Disordered" evidence="1">
    <location>
        <begin position="118"/>
        <end position="179"/>
    </location>
</feature>
<gene>
    <name evidence="2" type="ORF">ELS17_08275</name>
</gene>
<protein>
    <submittedName>
        <fullName evidence="2">Uncharacterized protein</fullName>
    </submittedName>
</protein>
<dbReference type="OrthoDB" id="204924at2157"/>
<evidence type="ECO:0000256" key="1">
    <source>
        <dbReference type="SAM" id="MobiDB-lite"/>
    </source>
</evidence>
<dbReference type="EMBL" id="SHMR01000001">
    <property type="protein sequence ID" value="RZH69711.1"/>
    <property type="molecule type" value="Genomic_DNA"/>
</dbReference>
<evidence type="ECO:0000313" key="2">
    <source>
        <dbReference type="EMBL" id="RZH69711.1"/>
    </source>
</evidence>
<dbReference type="RefSeq" id="WP_130170491.1">
    <property type="nucleotide sequence ID" value="NZ_SHMR01000001.1"/>
</dbReference>
<sequence>MAALVGLSGCLEALEEHYQGSFQGLVPIEIHSEAERHYDLTLEAYEPGTNRRTYDESYTVTANQSASPPHLDAIEQTLRVVKYGRDGEELAFREATITPNTKFVNVKLTDDDLILDVRRSGEQDGPGPTAEPEPDESVTNGSEPAGSATNESEPSDGVTGNGDAPATEREPPSDRDSTT</sequence>
<feature type="compositionally biased region" description="Basic and acidic residues" evidence="1">
    <location>
        <begin position="166"/>
        <end position="179"/>
    </location>
</feature>
<dbReference type="Proteomes" id="UP000292704">
    <property type="component" value="Unassembled WGS sequence"/>
</dbReference>
<feature type="compositionally biased region" description="Polar residues" evidence="1">
    <location>
        <begin position="137"/>
        <end position="152"/>
    </location>
</feature>
<proteinExistence type="predicted"/>
<dbReference type="AlphaFoldDB" id="A0A482Y134"/>
<accession>A0A482Y134</accession>
<evidence type="ECO:0000313" key="3">
    <source>
        <dbReference type="Proteomes" id="UP000292704"/>
    </source>
</evidence>
<reference evidence="2 3" key="1">
    <citation type="submission" date="2019-02" db="EMBL/GenBank/DDBJ databases">
        <title>Genome analysis provides insights into bioremediation potentialities and Haloocin production by Natrinema altunense strain 4.1R isolated from Chott Douz in Tunisian desert.</title>
        <authorList>
            <person name="Najjari A."/>
            <person name="Youssef N."/>
            <person name="Ben Dhia O."/>
            <person name="Ferjani R."/>
            <person name="El Hidri D."/>
            <person name="Ouzari H.I."/>
            <person name="Cherif A."/>
        </authorList>
    </citation>
    <scope>NUCLEOTIDE SEQUENCE [LARGE SCALE GENOMIC DNA]</scope>
    <source>
        <strain evidence="2 3">4.1R</strain>
    </source>
</reference>
<comment type="caution">
    <text evidence="2">The sequence shown here is derived from an EMBL/GenBank/DDBJ whole genome shotgun (WGS) entry which is preliminary data.</text>
</comment>